<dbReference type="AlphaFoldDB" id="U7VGA8"/>
<evidence type="ECO:0000256" key="4">
    <source>
        <dbReference type="ARBA" id="ARBA00022777"/>
    </source>
</evidence>
<organism evidence="8 9">
    <name type="scientific">Cetobacterium somerae ATCC BAA-474</name>
    <dbReference type="NCBI Taxonomy" id="1319815"/>
    <lineage>
        <taxon>Bacteria</taxon>
        <taxon>Fusobacteriati</taxon>
        <taxon>Fusobacteriota</taxon>
        <taxon>Fusobacteriia</taxon>
        <taxon>Fusobacteriales</taxon>
        <taxon>Fusobacteriaceae</taxon>
        <taxon>Cetobacterium</taxon>
    </lineage>
</organism>
<dbReference type="FunFam" id="3.40.1190.20:FF:000001">
    <property type="entry name" value="Phosphofructokinase"/>
    <property type="match status" value="1"/>
</dbReference>
<dbReference type="GO" id="GO:0016052">
    <property type="term" value="P:carbohydrate catabolic process"/>
    <property type="evidence" value="ECO:0007669"/>
    <property type="project" value="UniProtKB-ARBA"/>
</dbReference>
<dbReference type="InterPro" id="IPR002173">
    <property type="entry name" value="Carboh/pur_kinase_PfkB_CS"/>
</dbReference>
<reference evidence="8 9" key="1">
    <citation type="submission" date="2013-08" db="EMBL/GenBank/DDBJ databases">
        <authorList>
            <person name="Weinstock G."/>
            <person name="Sodergren E."/>
            <person name="Wylie T."/>
            <person name="Fulton L."/>
            <person name="Fulton R."/>
            <person name="Fronick C."/>
            <person name="O'Laughlin M."/>
            <person name="Godfrey J."/>
            <person name="Miner T."/>
            <person name="Herter B."/>
            <person name="Appelbaum E."/>
            <person name="Cordes M."/>
            <person name="Lek S."/>
            <person name="Wollam A."/>
            <person name="Pepin K.H."/>
            <person name="Palsikar V.B."/>
            <person name="Mitreva M."/>
            <person name="Wilson R.K."/>
        </authorList>
    </citation>
    <scope>NUCLEOTIDE SEQUENCE [LARGE SCALE GENOMIC DNA]</scope>
    <source>
        <strain evidence="8 9">ATCC BAA-474</strain>
    </source>
</reference>
<keyword evidence="2 6" id="KW-0808">Transferase</keyword>
<evidence type="ECO:0000313" key="9">
    <source>
        <dbReference type="Proteomes" id="UP000017081"/>
    </source>
</evidence>
<dbReference type="InterPro" id="IPR029056">
    <property type="entry name" value="Ribokinase-like"/>
</dbReference>
<gene>
    <name evidence="8" type="ORF">HMPREF0202_00313</name>
</gene>
<dbReference type="PIRSF" id="PIRSF000535">
    <property type="entry name" value="1PFK/6PFK/LacC"/>
    <property type="match status" value="1"/>
</dbReference>
<dbReference type="SUPFAM" id="SSF53613">
    <property type="entry name" value="Ribokinase-like"/>
    <property type="match status" value="1"/>
</dbReference>
<dbReference type="PATRIC" id="fig|1319815.3.peg.301"/>
<evidence type="ECO:0000256" key="6">
    <source>
        <dbReference type="PIRNR" id="PIRNR000535"/>
    </source>
</evidence>
<feature type="domain" description="Carbohydrate kinase PfkB" evidence="7">
    <location>
        <begin position="29"/>
        <end position="276"/>
    </location>
</feature>
<dbReference type="NCBIfam" id="TIGR03168">
    <property type="entry name" value="1-PFK"/>
    <property type="match status" value="1"/>
</dbReference>
<evidence type="ECO:0000256" key="5">
    <source>
        <dbReference type="ARBA" id="ARBA00022840"/>
    </source>
</evidence>
<dbReference type="RefSeq" id="WP_023049862.1">
    <property type="nucleotide sequence ID" value="NZ_CP173065.2"/>
</dbReference>
<evidence type="ECO:0000313" key="8">
    <source>
        <dbReference type="EMBL" id="ERT69853.1"/>
    </source>
</evidence>
<dbReference type="InterPro" id="IPR017583">
    <property type="entry name" value="Tagatose/fructose_Pkinase"/>
</dbReference>
<keyword evidence="5" id="KW-0067">ATP-binding</keyword>
<sequence>MILTITLNPAIDIRYEIDNFEINSIFRGKASKTAGGKGLNVSRVLRLLGENVEASGFLGGNSGDWISSKIESIGIKDKFIKTDAETRSCIAILGKGTQTEILEPGEKVSTNYIDKFLEFFKNNFDRFETICISGSAPQGVQDDIYKVLCEIANNKKVILDTSGKFLLKGIEGNPYLIKPNKEELEGMLGRELLTFSELLEGAKEIKNRGCKNLLVSLGKDGAIFIDEKNDIYRVSIPKVNIKNPVGSGDSTIAGFAYGLNENKSPEETLKLAMACGISNAMMDETGNIDLDVVKELFNKVKVEKI</sequence>
<dbReference type="PANTHER" id="PTHR46566:SF5">
    <property type="entry name" value="1-PHOSPHOFRUCTOKINASE"/>
    <property type="match status" value="1"/>
</dbReference>
<evidence type="ECO:0000256" key="2">
    <source>
        <dbReference type="ARBA" id="ARBA00022679"/>
    </source>
</evidence>
<dbReference type="STRING" id="1319815.HMPREF0202_00313"/>
<dbReference type="Pfam" id="PF00294">
    <property type="entry name" value="PfkB"/>
    <property type="match status" value="1"/>
</dbReference>
<keyword evidence="3" id="KW-0547">Nucleotide-binding</keyword>
<comment type="caution">
    <text evidence="8">The sequence shown here is derived from an EMBL/GenBank/DDBJ whole genome shotgun (WGS) entry which is preliminary data.</text>
</comment>
<dbReference type="PANTHER" id="PTHR46566">
    <property type="entry name" value="1-PHOSPHOFRUCTOKINASE-RELATED"/>
    <property type="match status" value="1"/>
</dbReference>
<dbReference type="HOGENOM" id="CLU_050013_0_2_0"/>
<keyword evidence="9" id="KW-1185">Reference proteome</keyword>
<dbReference type="Proteomes" id="UP000017081">
    <property type="component" value="Unassembled WGS sequence"/>
</dbReference>
<keyword evidence="4 8" id="KW-0418">Kinase</keyword>
<dbReference type="GO" id="GO:0008443">
    <property type="term" value="F:phosphofructokinase activity"/>
    <property type="evidence" value="ECO:0007669"/>
    <property type="project" value="TreeGrafter"/>
</dbReference>
<dbReference type="EMBL" id="AXZF01000011">
    <property type="protein sequence ID" value="ERT69853.1"/>
    <property type="molecule type" value="Genomic_DNA"/>
</dbReference>
<dbReference type="eggNOG" id="COG1105">
    <property type="taxonomic scope" value="Bacteria"/>
</dbReference>
<evidence type="ECO:0000256" key="1">
    <source>
        <dbReference type="ARBA" id="ARBA00010688"/>
    </source>
</evidence>
<protein>
    <submittedName>
        <fullName evidence="8">1-phosphofructokinase</fullName>
    </submittedName>
</protein>
<accession>U7VGA8</accession>
<dbReference type="Gene3D" id="3.40.1190.20">
    <property type="match status" value="1"/>
</dbReference>
<evidence type="ECO:0000259" key="7">
    <source>
        <dbReference type="Pfam" id="PF00294"/>
    </source>
</evidence>
<name>U7VGA8_9FUSO</name>
<dbReference type="GO" id="GO:0005524">
    <property type="term" value="F:ATP binding"/>
    <property type="evidence" value="ECO:0007669"/>
    <property type="project" value="UniProtKB-KW"/>
</dbReference>
<dbReference type="PROSITE" id="PS00584">
    <property type="entry name" value="PFKB_KINASES_2"/>
    <property type="match status" value="1"/>
</dbReference>
<comment type="similarity">
    <text evidence="1">Belongs to the carbohydrate kinase PfkB family.</text>
</comment>
<dbReference type="GO" id="GO:0005829">
    <property type="term" value="C:cytosol"/>
    <property type="evidence" value="ECO:0007669"/>
    <property type="project" value="TreeGrafter"/>
</dbReference>
<dbReference type="GO" id="GO:0044281">
    <property type="term" value="P:small molecule metabolic process"/>
    <property type="evidence" value="ECO:0007669"/>
    <property type="project" value="UniProtKB-ARBA"/>
</dbReference>
<proteinExistence type="inferred from homology"/>
<evidence type="ECO:0000256" key="3">
    <source>
        <dbReference type="ARBA" id="ARBA00022741"/>
    </source>
</evidence>
<dbReference type="PROSITE" id="PS00583">
    <property type="entry name" value="PFKB_KINASES_1"/>
    <property type="match status" value="1"/>
</dbReference>
<dbReference type="CDD" id="cd01164">
    <property type="entry name" value="FruK_PfkB_like"/>
    <property type="match status" value="1"/>
</dbReference>
<dbReference type="InterPro" id="IPR011611">
    <property type="entry name" value="PfkB_dom"/>
</dbReference>